<protein>
    <recommendedName>
        <fullName evidence="2">Peptidase M16C associated domain-containing protein</fullName>
    </recommendedName>
</protein>
<evidence type="ECO:0000256" key="1">
    <source>
        <dbReference type="SAM" id="MobiDB-lite"/>
    </source>
</evidence>
<dbReference type="Pfam" id="PF05193">
    <property type="entry name" value="Peptidase_M16_C"/>
    <property type="match status" value="1"/>
</dbReference>
<dbReference type="Proteomes" id="UP001158049">
    <property type="component" value="Unassembled WGS sequence"/>
</dbReference>
<dbReference type="InterPro" id="IPR013578">
    <property type="entry name" value="Peptidase_M16C_assoc"/>
</dbReference>
<dbReference type="SMART" id="SM01264">
    <property type="entry name" value="M16C_associated"/>
    <property type="match status" value="1"/>
</dbReference>
<dbReference type="InterPro" id="IPR011765">
    <property type="entry name" value="Pept_M16_N"/>
</dbReference>
<evidence type="ECO:0000313" key="3">
    <source>
        <dbReference type="EMBL" id="SMP74634.1"/>
    </source>
</evidence>
<sequence>MTFIEKRVRPINAMQAVLKEYEDPASGARHIHLATDDAEMVFLVAFPTVPDKDDGRAHILEHLALCGSNRYPVRDPFFSMLRRSTATYMNAMTYPDRTVYPFASTSKADFFNLLGVYLDAAFFPKLDYLDFLQEGWRYTLEDGKLGYGGVVFNEMKGAFADPMRALAQGMDSVLFKGTTYEVESGGDPLAIPSLTHEDLRQFHAGHYHPSQAVFMTAGAIDPLQVQQVIAEHVLSRLQGTARRMMPELAPSWDAPRETTIRIPSPTAKDDEFGIQLAWLAGESADATAYYRAQLLEAGLVGDAAAPLLHVMESAGYGRPSAFNGMDPSHRQLVFHLGMEGLTRDQVGKARDLIWRTLEKTAETGVPHAVLRAALRDLRFSQREIQGGQLPYGMRKLLQALPFEMAGGDIMTAFDSEATLAQLEEQIADPDFFKSMVRELLASPTRLTATVEPDARYFDARSEVEQRRLAERQEAMDPAEAARIATESESLLARQRRPVNNDVLPRIRPDDVSPLPRPLHQLPDGTRRTLGLEIASNGISYARVVYDVSAFDEADWPWLDLYAELLPDLGVGEMDFAQAGSWRKQLAPSFSVDLDAHESLAGAGASLRIHLAFSSRNVREEQAAIAELLSTSIRSARFDESDRIAFLIEQIAENQVQDLADQGDQYAVIAAELPYSLRRRFQDAVDGAASLRFYSALGQQIESDDGLQAICERLAALHQRVLAAPVRVIAAGVGSDGAELAAMLDVPGADPATVPAVAPERAPVAPASIALVAPAQVNHCFASWSVPRLGDADAPVLSVLANLMTNQVLHQALREEGGAYGGTARYAAHSGVFTMLSYRDPRLAGTYDDFARAIAWVIESALDREHIEEAIIGVIGELDKPRSPHQEAMQAWQLREAGVTDAMRVQFRRGVLECTAEQLKGVAARHLLNTAPSRAAFAGNTTQDLAGLAVVDLMAMVGEAA</sequence>
<dbReference type="Gene3D" id="3.30.830.10">
    <property type="entry name" value="Metalloenzyme, LuxS/M16 peptidase-like"/>
    <property type="match status" value="4"/>
</dbReference>
<organism evidence="3 4">
    <name type="scientific">Noviherbaspirillum suwonense</name>
    <dbReference type="NCBI Taxonomy" id="1224511"/>
    <lineage>
        <taxon>Bacteria</taxon>
        <taxon>Pseudomonadati</taxon>
        <taxon>Pseudomonadota</taxon>
        <taxon>Betaproteobacteria</taxon>
        <taxon>Burkholderiales</taxon>
        <taxon>Oxalobacteraceae</taxon>
        <taxon>Noviherbaspirillum</taxon>
    </lineage>
</organism>
<dbReference type="InterPro" id="IPR007863">
    <property type="entry name" value="Peptidase_M16_C"/>
</dbReference>
<reference evidence="3 4" key="1">
    <citation type="submission" date="2017-05" db="EMBL/GenBank/DDBJ databases">
        <authorList>
            <person name="Varghese N."/>
            <person name="Submissions S."/>
        </authorList>
    </citation>
    <scope>NUCLEOTIDE SEQUENCE [LARGE SCALE GENOMIC DNA]</scope>
    <source>
        <strain evidence="3 4">DSM 26001</strain>
    </source>
</reference>
<gene>
    <name evidence="3" type="ORF">SAMN06295970_12145</name>
</gene>
<proteinExistence type="predicted"/>
<accession>A0ABY1QLR7</accession>
<dbReference type="InterPro" id="IPR055130">
    <property type="entry name" value="PreP_C"/>
</dbReference>
<evidence type="ECO:0000259" key="2">
    <source>
        <dbReference type="SMART" id="SM01264"/>
    </source>
</evidence>
<feature type="domain" description="Peptidase M16C associated" evidence="2">
    <location>
        <begin position="450"/>
        <end position="696"/>
    </location>
</feature>
<dbReference type="SUPFAM" id="SSF63411">
    <property type="entry name" value="LuxS/MPP-like metallohydrolase"/>
    <property type="match status" value="4"/>
</dbReference>
<dbReference type="InterPro" id="IPR011249">
    <property type="entry name" value="Metalloenz_LuxS/M16"/>
</dbReference>
<dbReference type="PANTHER" id="PTHR43016">
    <property type="entry name" value="PRESEQUENCE PROTEASE"/>
    <property type="match status" value="1"/>
</dbReference>
<evidence type="ECO:0000313" key="4">
    <source>
        <dbReference type="Proteomes" id="UP001158049"/>
    </source>
</evidence>
<dbReference type="EMBL" id="FXUL01000021">
    <property type="protein sequence ID" value="SMP74634.1"/>
    <property type="molecule type" value="Genomic_DNA"/>
</dbReference>
<name>A0ABY1QLR7_9BURK</name>
<dbReference type="Pfam" id="PF08367">
    <property type="entry name" value="M16C_assoc"/>
    <property type="match status" value="1"/>
</dbReference>
<feature type="region of interest" description="Disordered" evidence="1">
    <location>
        <begin position="502"/>
        <end position="522"/>
    </location>
</feature>
<dbReference type="PANTHER" id="PTHR43016:SF13">
    <property type="entry name" value="PRESEQUENCE PROTEASE, MITOCHONDRIAL"/>
    <property type="match status" value="1"/>
</dbReference>
<comment type="caution">
    <text evidence="3">The sequence shown here is derived from an EMBL/GenBank/DDBJ whole genome shotgun (WGS) entry which is preliminary data.</text>
</comment>
<dbReference type="Pfam" id="PF22516">
    <property type="entry name" value="PreP_C"/>
    <property type="match status" value="1"/>
</dbReference>
<dbReference type="RefSeq" id="WP_283444480.1">
    <property type="nucleotide sequence ID" value="NZ_FXUL01000021.1"/>
</dbReference>
<keyword evidence="4" id="KW-1185">Reference proteome</keyword>
<dbReference type="Pfam" id="PF00675">
    <property type="entry name" value="Peptidase_M16"/>
    <property type="match status" value="1"/>
</dbReference>